<keyword evidence="2" id="KW-1185">Reference proteome</keyword>
<evidence type="ECO:0000313" key="2">
    <source>
        <dbReference type="Proteomes" id="UP001596403"/>
    </source>
</evidence>
<name>A0ABW1YUM5_9RHOB</name>
<evidence type="ECO:0000313" key="1">
    <source>
        <dbReference type="EMBL" id="MFC6640551.1"/>
    </source>
</evidence>
<accession>A0ABW1YUM5</accession>
<gene>
    <name evidence="1" type="ORF">ACFQAU_01100</name>
</gene>
<proteinExistence type="predicted"/>
<dbReference type="RefSeq" id="WP_386279944.1">
    <property type="nucleotide sequence ID" value="NZ_JBHSWA010000001.1"/>
</dbReference>
<organism evidence="1 2">
    <name type="scientific">Sulfitobacter profundi</name>
    <dbReference type="NCBI Taxonomy" id="2679961"/>
    <lineage>
        <taxon>Bacteria</taxon>
        <taxon>Pseudomonadati</taxon>
        <taxon>Pseudomonadota</taxon>
        <taxon>Alphaproteobacteria</taxon>
        <taxon>Rhodobacterales</taxon>
        <taxon>Roseobacteraceae</taxon>
        <taxon>Sulfitobacter</taxon>
    </lineage>
</organism>
<protein>
    <submittedName>
        <fullName evidence="1">Uncharacterized protein</fullName>
    </submittedName>
</protein>
<reference evidence="2" key="1">
    <citation type="journal article" date="2019" name="Int. J. Syst. Evol. Microbiol.">
        <title>The Global Catalogue of Microorganisms (GCM) 10K type strain sequencing project: providing services to taxonomists for standard genome sequencing and annotation.</title>
        <authorList>
            <consortium name="The Broad Institute Genomics Platform"/>
            <consortium name="The Broad Institute Genome Sequencing Center for Infectious Disease"/>
            <person name="Wu L."/>
            <person name="Ma J."/>
        </authorList>
    </citation>
    <scope>NUCLEOTIDE SEQUENCE [LARGE SCALE GENOMIC DNA]</scope>
    <source>
        <strain evidence="2">NBRC 111368</strain>
    </source>
</reference>
<sequence length="63" mass="6662">MTEGLGTQYEAADLDEIDRGGALRMAADTLVNEAQSDTLPQSERDVAADALARLHAYVQGAKA</sequence>
<comment type="caution">
    <text evidence="1">The sequence shown here is derived from an EMBL/GenBank/DDBJ whole genome shotgun (WGS) entry which is preliminary data.</text>
</comment>
<dbReference type="EMBL" id="JBHSWA010000001">
    <property type="protein sequence ID" value="MFC6640551.1"/>
    <property type="molecule type" value="Genomic_DNA"/>
</dbReference>
<dbReference type="Proteomes" id="UP001596403">
    <property type="component" value="Unassembled WGS sequence"/>
</dbReference>